<reference evidence="2" key="1">
    <citation type="submission" date="2022-12" db="EMBL/GenBank/DDBJ databases">
        <authorList>
            <person name="Petersen C."/>
        </authorList>
    </citation>
    <scope>NUCLEOTIDE SEQUENCE</scope>
    <source>
        <strain evidence="2">IBT 30728</strain>
    </source>
</reference>
<dbReference type="PANTHER" id="PTHR38113:SF2">
    <property type="entry name" value="DUF2293 DOMAIN-CONTAINING PROTEIN"/>
    <property type="match status" value="1"/>
</dbReference>
<organism evidence="2 3">
    <name type="scientific">Penicillium diatomitis</name>
    <dbReference type="NCBI Taxonomy" id="2819901"/>
    <lineage>
        <taxon>Eukaryota</taxon>
        <taxon>Fungi</taxon>
        <taxon>Dikarya</taxon>
        <taxon>Ascomycota</taxon>
        <taxon>Pezizomycotina</taxon>
        <taxon>Eurotiomycetes</taxon>
        <taxon>Eurotiomycetidae</taxon>
        <taxon>Eurotiales</taxon>
        <taxon>Aspergillaceae</taxon>
        <taxon>Penicillium</taxon>
    </lineage>
</organism>
<protein>
    <recommendedName>
        <fullName evidence="1">DUF2293 domain-containing protein</fullName>
    </recommendedName>
</protein>
<evidence type="ECO:0000259" key="1">
    <source>
        <dbReference type="Pfam" id="PF10056"/>
    </source>
</evidence>
<reference evidence="2" key="2">
    <citation type="journal article" date="2023" name="IMA Fungus">
        <title>Comparative genomic study of the Penicillium genus elucidates a diverse pangenome and 15 lateral gene transfer events.</title>
        <authorList>
            <person name="Petersen C."/>
            <person name="Sorensen T."/>
            <person name="Nielsen M.R."/>
            <person name="Sondergaard T.E."/>
            <person name="Sorensen J.L."/>
            <person name="Fitzpatrick D.A."/>
            <person name="Frisvad J.C."/>
            <person name="Nielsen K.L."/>
        </authorList>
    </citation>
    <scope>NUCLEOTIDE SEQUENCE</scope>
    <source>
        <strain evidence="2">IBT 30728</strain>
    </source>
</reference>
<accession>A0A9W9XFR3</accession>
<dbReference type="RefSeq" id="XP_056791891.1">
    <property type="nucleotide sequence ID" value="XM_056931932.1"/>
</dbReference>
<dbReference type="EMBL" id="JAPWDQ010000003">
    <property type="protein sequence ID" value="KAJ5490762.1"/>
    <property type="molecule type" value="Genomic_DNA"/>
</dbReference>
<evidence type="ECO:0000313" key="2">
    <source>
        <dbReference type="EMBL" id="KAJ5490762.1"/>
    </source>
</evidence>
<proteinExistence type="predicted"/>
<dbReference type="GeneID" id="81622181"/>
<dbReference type="Pfam" id="PF10056">
    <property type="entry name" value="DUF2293"/>
    <property type="match status" value="1"/>
</dbReference>
<dbReference type="AlphaFoldDB" id="A0A9W9XFR3"/>
<dbReference type="PANTHER" id="PTHR38113">
    <property type="match status" value="1"/>
</dbReference>
<sequence>MPQGYCFVSKGDVYITRQCRAKSKESRRMVYKVYDKKGQRVLGIRVPEDIWQKVLVLSKETKEARAAATISRDSKFLDQGRELLEKQYPLMPGEDIESVLQHAFCKGSGRVGRTATHSDGHKARLAVEAHIRHEHTPYDHLLKDNDRLSARRQVRNTVQTILKVWKGEKPETQESLVGRETRGAASLCDNTVEPRALEIS</sequence>
<dbReference type="InterPro" id="IPR018744">
    <property type="entry name" value="DUF2293"/>
</dbReference>
<feature type="domain" description="DUF2293" evidence="1">
    <location>
        <begin position="84"/>
        <end position="166"/>
    </location>
</feature>
<gene>
    <name evidence="2" type="ORF">N7539_002329</name>
</gene>
<comment type="caution">
    <text evidence="2">The sequence shown here is derived from an EMBL/GenBank/DDBJ whole genome shotgun (WGS) entry which is preliminary data.</text>
</comment>
<keyword evidence="3" id="KW-1185">Reference proteome</keyword>
<dbReference type="Proteomes" id="UP001148312">
    <property type="component" value="Unassembled WGS sequence"/>
</dbReference>
<evidence type="ECO:0000313" key="3">
    <source>
        <dbReference type="Proteomes" id="UP001148312"/>
    </source>
</evidence>
<name>A0A9W9XFR3_9EURO</name>